<feature type="domain" description="Chlorhexidine efflux transporter" evidence="2">
    <location>
        <begin position="80"/>
        <end position="142"/>
    </location>
</feature>
<dbReference type="NCBIfam" id="NF033664">
    <property type="entry name" value="PACE_transport"/>
    <property type="match status" value="1"/>
</dbReference>
<dbReference type="Proteomes" id="UP000015455">
    <property type="component" value="Unassembled WGS sequence"/>
</dbReference>
<gene>
    <name evidence="3" type="ORF">M622_00830</name>
</gene>
<keyword evidence="4" id="KW-1185">Reference proteome</keyword>
<evidence type="ECO:0000259" key="2">
    <source>
        <dbReference type="Pfam" id="PF05232"/>
    </source>
</evidence>
<feature type="transmembrane region" description="Helical" evidence="1">
    <location>
        <begin position="89"/>
        <end position="109"/>
    </location>
</feature>
<dbReference type="InterPro" id="IPR007896">
    <property type="entry name" value="BTP_bacteria"/>
</dbReference>
<dbReference type="AlphaFoldDB" id="S9ZUX1"/>
<dbReference type="OrthoDB" id="1631120at2"/>
<organism evidence="3 4">
    <name type="scientific">Thauera terpenica 58Eu</name>
    <dbReference type="NCBI Taxonomy" id="1348657"/>
    <lineage>
        <taxon>Bacteria</taxon>
        <taxon>Pseudomonadati</taxon>
        <taxon>Pseudomonadota</taxon>
        <taxon>Betaproteobacteria</taxon>
        <taxon>Rhodocyclales</taxon>
        <taxon>Zoogloeaceae</taxon>
        <taxon>Thauera</taxon>
    </lineage>
</organism>
<dbReference type="Pfam" id="PF05232">
    <property type="entry name" value="BTP"/>
    <property type="match status" value="2"/>
</dbReference>
<dbReference type="PATRIC" id="fig|1348657.5.peg.165"/>
<feature type="domain" description="Chlorhexidine efflux transporter" evidence="2">
    <location>
        <begin position="8"/>
        <end position="71"/>
    </location>
</feature>
<evidence type="ECO:0000313" key="4">
    <source>
        <dbReference type="Proteomes" id="UP000015455"/>
    </source>
</evidence>
<accession>S9ZUX1</accession>
<dbReference type="RefSeq" id="WP_021247628.1">
    <property type="nucleotide sequence ID" value="NZ_ATJV01000001.1"/>
</dbReference>
<name>S9ZUX1_9RHOO</name>
<keyword evidence="1" id="KW-0812">Transmembrane</keyword>
<proteinExistence type="predicted"/>
<feature type="transmembrane region" description="Helical" evidence="1">
    <location>
        <begin position="45"/>
        <end position="68"/>
    </location>
</feature>
<comment type="caution">
    <text evidence="3">The sequence shown here is derived from an EMBL/GenBank/DDBJ whole genome shotgun (WGS) entry which is preliminary data.</text>
</comment>
<protein>
    <recommendedName>
        <fullName evidence="2">Chlorhexidine efflux transporter domain-containing protein</fullName>
    </recommendedName>
</protein>
<evidence type="ECO:0000256" key="1">
    <source>
        <dbReference type="SAM" id="Phobius"/>
    </source>
</evidence>
<sequence>MSSKPKLRSFGDRLRQIALFEIGGLLLITPPFAWASGVPIAESIGLLAVLALIASIWNGSYNTCFDWVEGRVTGRTADRRPFRLRCAHALGFEMGLFCMTLPIIVWWTAMGWVEAAIADIGLAVTYTVYALLFNMGYDRVFPIEQAPGAAAVDKIVLER</sequence>
<keyword evidence="1" id="KW-1133">Transmembrane helix</keyword>
<dbReference type="STRING" id="1348657.M622_00830"/>
<evidence type="ECO:0000313" key="3">
    <source>
        <dbReference type="EMBL" id="EPZ17342.1"/>
    </source>
</evidence>
<dbReference type="InterPro" id="IPR058208">
    <property type="entry name" value="PACE"/>
</dbReference>
<feature type="transmembrane region" description="Helical" evidence="1">
    <location>
        <begin position="115"/>
        <end position="133"/>
    </location>
</feature>
<dbReference type="eggNOG" id="COG4125">
    <property type="taxonomic scope" value="Bacteria"/>
</dbReference>
<reference evidence="3 4" key="1">
    <citation type="submission" date="2013-06" db="EMBL/GenBank/DDBJ databases">
        <title>Draft genome sequence of Thauera terpenica.</title>
        <authorList>
            <person name="Liu B."/>
            <person name="Frostegard A.H."/>
            <person name="Shapleigh J.P."/>
        </authorList>
    </citation>
    <scope>NUCLEOTIDE SEQUENCE [LARGE SCALE GENOMIC DNA]</scope>
    <source>
        <strain evidence="3 4">58Eu</strain>
    </source>
</reference>
<keyword evidence="1" id="KW-0472">Membrane</keyword>
<dbReference type="EMBL" id="ATJV01000001">
    <property type="protein sequence ID" value="EPZ17342.1"/>
    <property type="molecule type" value="Genomic_DNA"/>
</dbReference>